<keyword evidence="1" id="KW-0812">Transmembrane</keyword>
<keyword evidence="3" id="KW-1185">Reference proteome</keyword>
<feature type="transmembrane region" description="Helical" evidence="1">
    <location>
        <begin position="106"/>
        <end position="129"/>
    </location>
</feature>
<comment type="caution">
    <text evidence="2">The sequence shown here is derived from an EMBL/GenBank/DDBJ whole genome shotgun (WGS) entry which is preliminary data.</text>
</comment>
<gene>
    <name evidence="2" type="ORF">OWR29_30145</name>
</gene>
<dbReference type="Proteomes" id="UP001151002">
    <property type="component" value="Unassembled WGS sequence"/>
</dbReference>
<protein>
    <recommendedName>
        <fullName evidence="4">DUF1345 domain-containing protein</fullName>
    </recommendedName>
</protein>
<feature type="transmembrane region" description="Helical" evidence="1">
    <location>
        <begin position="39"/>
        <end position="59"/>
    </location>
</feature>
<evidence type="ECO:0008006" key="4">
    <source>
        <dbReference type="Google" id="ProtNLM"/>
    </source>
</evidence>
<feature type="transmembrane region" description="Helical" evidence="1">
    <location>
        <begin position="71"/>
        <end position="94"/>
    </location>
</feature>
<feature type="transmembrane region" description="Helical" evidence="1">
    <location>
        <begin position="15"/>
        <end position="33"/>
    </location>
</feature>
<dbReference type="RefSeq" id="WP_267566712.1">
    <property type="nucleotide sequence ID" value="NZ_JAPNTZ010000011.1"/>
</dbReference>
<reference evidence="2" key="1">
    <citation type="submission" date="2022-11" db="EMBL/GenBank/DDBJ databases">
        <authorList>
            <person name="Somphong A."/>
            <person name="Phongsopitanun W."/>
        </authorList>
    </citation>
    <scope>NUCLEOTIDE SEQUENCE</scope>
    <source>
        <strain evidence="2">Pm04-4</strain>
    </source>
</reference>
<dbReference type="EMBL" id="JAPNTZ010000011">
    <property type="protein sequence ID" value="MCY1142278.1"/>
    <property type="molecule type" value="Genomic_DNA"/>
</dbReference>
<evidence type="ECO:0000313" key="2">
    <source>
        <dbReference type="EMBL" id="MCY1142278.1"/>
    </source>
</evidence>
<feature type="transmembrane region" description="Helical" evidence="1">
    <location>
        <begin position="198"/>
        <end position="217"/>
    </location>
</feature>
<name>A0ABT4B6Z7_9ACTN</name>
<evidence type="ECO:0000256" key="1">
    <source>
        <dbReference type="SAM" id="Phobius"/>
    </source>
</evidence>
<proteinExistence type="predicted"/>
<accession>A0ABT4B6Z7</accession>
<evidence type="ECO:0000313" key="3">
    <source>
        <dbReference type="Proteomes" id="UP001151002"/>
    </source>
</evidence>
<sequence length="221" mass="24105">MTDKPAWRRRTDPEARWPAALAVGAMVAIQLMLPDRLTLGPRWLLPVIEVVMAVVLVAADPRRIKRDTPALRLVALGLIALASLGNAWAVAMLVRDILTGHDTGSAAHLVAVGGAIYVLNVLSFAVWFWELDRGGPARRARGEDPYPDFLFPPMTSPELAPKDWEPYFVDYLYVAFTNATAFSPTDTLPLSRWAKSAMALESAIALLIAILLIAKAVNALP</sequence>
<keyword evidence="1" id="KW-1133">Transmembrane helix</keyword>
<keyword evidence="1" id="KW-0472">Membrane</keyword>
<organism evidence="2 3">
    <name type="scientific">Paractinoplanes pyxinae</name>
    <dbReference type="NCBI Taxonomy" id="2997416"/>
    <lineage>
        <taxon>Bacteria</taxon>
        <taxon>Bacillati</taxon>
        <taxon>Actinomycetota</taxon>
        <taxon>Actinomycetes</taxon>
        <taxon>Micromonosporales</taxon>
        <taxon>Micromonosporaceae</taxon>
        <taxon>Paractinoplanes</taxon>
    </lineage>
</organism>